<dbReference type="GO" id="GO:0008270">
    <property type="term" value="F:zinc ion binding"/>
    <property type="evidence" value="ECO:0007669"/>
    <property type="project" value="UniProtKB-KW"/>
</dbReference>
<evidence type="ECO:0000256" key="5">
    <source>
        <dbReference type="SAM" id="MobiDB-lite"/>
    </source>
</evidence>
<feature type="region of interest" description="Disordered" evidence="5">
    <location>
        <begin position="955"/>
        <end position="998"/>
    </location>
</feature>
<feature type="compositionally biased region" description="Basic and acidic residues" evidence="5">
    <location>
        <begin position="826"/>
        <end position="857"/>
    </location>
</feature>
<feature type="region of interest" description="Disordered" evidence="5">
    <location>
        <begin position="1078"/>
        <end position="1131"/>
    </location>
</feature>
<feature type="compositionally biased region" description="Basic residues" evidence="5">
    <location>
        <begin position="1445"/>
        <end position="1456"/>
    </location>
</feature>
<keyword evidence="1" id="KW-0479">Metal-binding</keyword>
<proteinExistence type="predicted"/>
<feature type="compositionally biased region" description="Low complexity" evidence="5">
    <location>
        <begin position="622"/>
        <end position="634"/>
    </location>
</feature>
<feature type="compositionally biased region" description="Polar residues" evidence="5">
    <location>
        <begin position="511"/>
        <end position="529"/>
    </location>
</feature>
<feature type="compositionally biased region" description="Polar residues" evidence="5">
    <location>
        <begin position="1101"/>
        <end position="1111"/>
    </location>
</feature>
<dbReference type="Proteomes" id="UP001443914">
    <property type="component" value="Unassembled WGS sequence"/>
</dbReference>
<gene>
    <name evidence="7" type="ORF">RND81_05G262900</name>
</gene>
<feature type="compositionally biased region" description="Polar residues" evidence="5">
    <location>
        <begin position="595"/>
        <end position="605"/>
    </location>
</feature>
<organism evidence="7 8">
    <name type="scientific">Saponaria officinalis</name>
    <name type="common">Common soapwort</name>
    <name type="synonym">Lychnis saponaria</name>
    <dbReference type="NCBI Taxonomy" id="3572"/>
    <lineage>
        <taxon>Eukaryota</taxon>
        <taxon>Viridiplantae</taxon>
        <taxon>Streptophyta</taxon>
        <taxon>Embryophyta</taxon>
        <taxon>Tracheophyta</taxon>
        <taxon>Spermatophyta</taxon>
        <taxon>Magnoliopsida</taxon>
        <taxon>eudicotyledons</taxon>
        <taxon>Gunneridae</taxon>
        <taxon>Pentapetalae</taxon>
        <taxon>Caryophyllales</taxon>
        <taxon>Caryophyllaceae</taxon>
        <taxon>Caryophylleae</taxon>
        <taxon>Saponaria</taxon>
    </lineage>
</organism>
<keyword evidence="3" id="KW-0862">Zinc</keyword>
<feature type="compositionally biased region" description="Polar residues" evidence="5">
    <location>
        <begin position="966"/>
        <end position="976"/>
    </location>
</feature>
<feature type="compositionally biased region" description="Basic and acidic residues" evidence="5">
    <location>
        <begin position="746"/>
        <end position="787"/>
    </location>
</feature>
<feature type="compositionally biased region" description="Polar residues" evidence="5">
    <location>
        <begin position="907"/>
        <end position="920"/>
    </location>
</feature>
<dbReference type="PANTHER" id="PTHR37393">
    <property type="entry name" value="AT-RICH INTERACTIVE DOMAIN-CONTAINING PROTEIN 1A-LIKE"/>
    <property type="match status" value="1"/>
</dbReference>
<name>A0AAW1L041_SAPOF</name>
<feature type="region of interest" description="Disordered" evidence="5">
    <location>
        <begin position="198"/>
        <end position="229"/>
    </location>
</feature>
<dbReference type="InterPro" id="IPR001841">
    <property type="entry name" value="Znf_RING"/>
</dbReference>
<feature type="domain" description="RING-type" evidence="6">
    <location>
        <begin position="67"/>
        <end position="106"/>
    </location>
</feature>
<feature type="region of interest" description="Disordered" evidence="5">
    <location>
        <begin position="446"/>
        <end position="529"/>
    </location>
</feature>
<evidence type="ECO:0000256" key="2">
    <source>
        <dbReference type="ARBA" id="ARBA00022771"/>
    </source>
</evidence>
<dbReference type="EMBL" id="JBDFQZ010000005">
    <property type="protein sequence ID" value="KAK9727162.1"/>
    <property type="molecule type" value="Genomic_DNA"/>
</dbReference>
<dbReference type="PROSITE" id="PS00518">
    <property type="entry name" value="ZF_RING_1"/>
    <property type="match status" value="1"/>
</dbReference>
<feature type="region of interest" description="Disordered" evidence="5">
    <location>
        <begin position="1445"/>
        <end position="1480"/>
    </location>
</feature>
<feature type="compositionally biased region" description="Basic and acidic residues" evidence="5">
    <location>
        <begin position="1457"/>
        <end position="1467"/>
    </location>
</feature>
<reference evidence="7" key="1">
    <citation type="submission" date="2024-03" db="EMBL/GenBank/DDBJ databases">
        <title>WGS assembly of Saponaria officinalis var. Norfolk2.</title>
        <authorList>
            <person name="Jenkins J."/>
            <person name="Shu S."/>
            <person name="Grimwood J."/>
            <person name="Barry K."/>
            <person name="Goodstein D."/>
            <person name="Schmutz J."/>
            <person name="Leebens-Mack J."/>
            <person name="Osbourn A."/>
        </authorList>
    </citation>
    <scope>NUCLEOTIDE SEQUENCE [LARGE SCALE GENOMIC DNA]</scope>
    <source>
        <strain evidence="7">JIC</strain>
    </source>
</reference>
<feature type="compositionally biased region" description="Low complexity" evidence="5">
    <location>
        <begin position="403"/>
        <end position="429"/>
    </location>
</feature>
<comment type="caution">
    <text evidence="7">The sequence shown here is derived from an EMBL/GenBank/DDBJ whole genome shotgun (WGS) entry which is preliminary data.</text>
</comment>
<dbReference type="SUPFAM" id="SSF57850">
    <property type="entry name" value="RING/U-box"/>
    <property type="match status" value="1"/>
</dbReference>
<evidence type="ECO:0000256" key="3">
    <source>
        <dbReference type="ARBA" id="ARBA00022833"/>
    </source>
</evidence>
<feature type="compositionally biased region" description="Polar residues" evidence="5">
    <location>
        <begin position="927"/>
        <end position="941"/>
    </location>
</feature>
<dbReference type="InterPro" id="IPR013083">
    <property type="entry name" value="Znf_RING/FYVE/PHD"/>
</dbReference>
<feature type="region of interest" description="Disordered" evidence="5">
    <location>
        <begin position="351"/>
        <end position="370"/>
    </location>
</feature>
<dbReference type="InterPro" id="IPR017907">
    <property type="entry name" value="Znf_RING_CS"/>
</dbReference>
<feature type="compositionally biased region" description="Basic and acidic residues" evidence="5">
    <location>
        <begin position="1078"/>
        <end position="1091"/>
    </location>
</feature>
<protein>
    <recommendedName>
        <fullName evidence="6">RING-type domain-containing protein</fullName>
    </recommendedName>
</protein>
<feature type="compositionally biased region" description="Low complexity" evidence="5">
    <location>
        <begin position="446"/>
        <end position="483"/>
    </location>
</feature>
<evidence type="ECO:0000313" key="7">
    <source>
        <dbReference type="EMBL" id="KAK9727162.1"/>
    </source>
</evidence>
<dbReference type="SUPFAM" id="SSF49599">
    <property type="entry name" value="TRAF domain-like"/>
    <property type="match status" value="1"/>
</dbReference>
<feature type="region of interest" description="Disordered" evidence="5">
    <location>
        <begin position="1261"/>
        <end position="1284"/>
    </location>
</feature>
<feature type="compositionally biased region" description="Low complexity" evidence="5">
    <location>
        <begin position="727"/>
        <end position="742"/>
    </location>
</feature>
<feature type="compositionally biased region" description="Polar residues" evidence="5">
    <location>
        <begin position="635"/>
        <end position="647"/>
    </location>
</feature>
<keyword evidence="2 4" id="KW-0863">Zinc-finger</keyword>
<sequence>MITLIIVCADKFMYLGKVSAHHILSSFHIIFVFCAGFVCVADYRQLNMGFDNDCILNVQTVAGEYFCAVCHTLVYPNEAIQAPCTHLYCKPCLSYVVSTTHACPYDGYRVTVADSKPLLESNKTLVDTIGKIQVHCLYYRTGCTWQGSLSDCTLHCSTCAFGESAVICTRCGIQLKHRQVQEHAQNCSGFQSQMQQPVGVKNSTSTGTGAGAGAVAGPDQTQTVGQAGSTASQAMSQASTMLVSSQVANQPANTVTQPQAAQVVMLTPEQLYQQQLQYPQLYQQYYPQYPGFYPYQQNYQYYYQYPQVAQQYQQQQPQGYLLAYVQPQTQGNVQAQTQPIVEAQTQPIVQAQQQVRPQVPSPGAHPPLQPQAQTAVNAQLLVPSAGQTQSQIQAQGQVQPQMQAYGQAQPQTQGYGSTQPQTQAQGQAPMPHALSYNQAQARPLPQAQPYTQPQPVSQQQLQVPQYPHTHPQMQHPHTQPYPQSQTQHYQHPEQVHSSQPNLQLSAHPPQRTLSNSAQFQTPNTVSGYQSYPQQLQSPVQIGAVPATEIAGAQQLAHYPNQMHGQFPLQAAQMYPPQSYSNVLNQQQPAILPAQGQPSSRPTAQQLPMYPQDQQPGYPFQQPPSVQAAQVAPQQYGDQQSFRAQGSVMQHRPSKTGQLRAQRPSHMPLQSQQSNGQHPNAQNNVAHNHGGRPMRAQEVVYPYAQAPAHAGGSQVRPPQSNQNHPMKASNQASSAEQQATQSQRVSSGEKSRDPMMEKSVHDEMDTSKEAVDKGMKSSEGSREGELKLKTKNGLTVGADENDGENRLRSKQMPNVEAKLDNQVQEVNPREKADTRDKVSKPSGDADKSGVEDPMDGFKKAKVQGVMQMAKHVSESSTLPASCKSPTVDHDKNQPQPMPYGRHKRGASSMPQAINHPVNSHQHALLGHPSNQLGPQGPGQASVSTIPLASAIPLEKPYGGKLGPGSAGSMSRPANVNHHQGGLPPHQAGQPQNPSVDHWPGASRYEIAKSEAQFDETFGHVDGRQSDSHPLGPIERSSFVPGLHDIQPGDKKFGGPSALDSMPPMVRDDMAMKFAEEQLKRSPHREFEDDSRRFSRPSHLEVSPSNYETQFSSPRPLDGNGMPRSFDRDPHGFDRDRAVKMDVIGSSPSRLLPPLHHKDFGERAHAFSNDDMGRADLRRPDFSGPSVGPGFGRQRIDGWPTGSPGSDYSGFPSKTVGPYGDVCGNQSQPSEGSESYNFLAAPFGKPTHGRGFRVSSRGDFDGPGNLHQGEHLTPHQDLMPNPLQRGGDISLRSSQPKEVTAFGRHGGPSRIEPPLGNFPPHVPFHDSFGGEKQGDPLQGETGFRGGYDVPLAHDGGFYPREMDPFNNLRMQGEPGFRSGYDIPLAHDGGFHPQEKDPFDNLRMQKPGSIMCLICKVDCGSVEGLDLHSQSREHQRIARDAVLSIKQQNKKKQKVFKHKASVEEGRDRGRPRNSGFQGRGNKC</sequence>
<accession>A0AAW1L041</accession>
<feature type="compositionally biased region" description="Polar residues" evidence="5">
    <location>
        <begin position="484"/>
        <end position="504"/>
    </location>
</feature>
<feature type="compositionally biased region" description="Polar residues" evidence="5">
    <location>
        <begin position="667"/>
        <end position="685"/>
    </location>
</feature>
<dbReference type="SMART" id="SM00184">
    <property type="entry name" value="RING"/>
    <property type="match status" value="1"/>
</dbReference>
<evidence type="ECO:0000256" key="1">
    <source>
        <dbReference type="ARBA" id="ARBA00022723"/>
    </source>
</evidence>
<dbReference type="PANTHER" id="PTHR37393:SF1">
    <property type="entry name" value="AT-RICH INTERACTIVE DOMAIN-CONTAINING PROTEIN 1A-LIKE"/>
    <property type="match status" value="1"/>
</dbReference>
<evidence type="ECO:0000313" key="8">
    <source>
        <dbReference type="Proteomes" id="UP001443914"/>
    </source>
</evidence>
<dbReference type="PROSITE" id="PS50089">
    <property type="entry name" value="ZF_RING_2"/>
    <property type="match status" value="1"/>
</dbReference>
<feature type="region of interest" description="Disordered" evidence="5">
    <location>
        <begin position="592"/>
        <end position="689"/>
    </location>
</feature>
<keyword evidence="8" id="KW-1185">Reference proteome</keyword>
<dbReference type="Gene3D" id="3.30.40.10">
    <property type="entry name" value="Zinc/RING finger domain, C3HC4 (zinc finger)"/>
    <property type="match status" value="1"/>
</dbReference>
<evidence type="ECO:0000256" key="4">
    <source>
        <dbReference type="PROSITE-ProRule" id="PRU00175"/>
    </source>
</evidence>
<feature type="compositionally biased region" description="Pro residues" evidence="5">
    <location>
        <begin position="359"/>
        <end position="369"/>
    </location>
</feature>
<feature type="region of interest" description="Disordered" evidence="5">
    <location>
        <begin position="403"/>
        <end position="431"/>
    </location>
</feature>
<evidence type="ECO:0000259" key="6">
    <source>
        <dbReference type="PROSITE" id="PS50089"/>
    </source>
</evidence>
<feature type="region of interest" description="Disordered" evidence="5">
    <location>
        <begin position="706"/>
        <end position="941"/>
    </location>
</feature>